<keyword evidence="16" id="KW-1185">Reference proteome</keyword>
<evidence type="ECO:0000256" key="1">
    <source>
        <dbReference type="ARBA" id="ARBA00004161"/>
    </source>
</evidence>
<evidence type="ECO:0000259" key="14">
    <source>
        <dbReference type="Pfam" id="PF11701"/>
    </source>
</evidence>
<evidence type="ECO:0000256" key="11">
    <source>
        <dbReference type="ARBA" id="ARBA00023186"/>
    </source>
</evidence>
<evidence type="ECO:0000256" key="5">
    <source>
        <dbReference type="ARBA" id="ARBA00022473"/>
    </source>
</evidence>
<dbReference type="EMBL" id="PZQS01000004">
    <property type="protein sequence ID" value="PVD32218.1"/>
    <property type="molecule type" value="Genomic_DNA"/>
</dbReference>
<dbReference type="SUPFAM" id="SSF48452">
    <property type="entry name" value="TPR-like"/>
    <property type="match status" value="1"/>
</dbReference>
<dbReference type="AlphaFoldDB" id="A0A2T7PFN0"/>
<dbReference type="OrthoDB" id="199930at2759"/>
<keyword evidence="5" id="KW-0217">Developmental protein</keyword>
<dbReference type="GO" id="GO:0048471">
    <property type="term" value="C:perinuclear region of cytoplasm"/>
    <property type="evidence" value="ECO:0007669"/>
    <property type="project" value="UniProtKB-SubCell"/>
</dbReference>
<dbReference type="Pfam" id="PF11701">
    <property type="entry name" value="UNC45-central"/>
    <property type="match status" value="1"/>
</dbReference>
<dbReference type="InterPro" id="IPR024660">
    <property type="entry name" value="UCS_central_dom"/>
</dbReference>
<evidence type="ECO:0000313" key="16">
    <source>
        <dbReference type="Proteomes" id="UP000245119"/>
    </source>
</evidence>
<dbReference type="PANTHER" id="PTHR45994">
    <property type="entry name" value="FI21225P1"/>
    <property type="match status" value="1"/>
</dbReference>
<protein>
    <recommendedName>
        <fullName evidence="4">Protein unc-45 homolog B</fullName>
    </recommendedName>
</protein>
<keyword evidence="7" id="KW-0517">Myogenesis</keyword>
<gene>
    <name evidence="15" type="ORF">C0Q70_07650</name>
</gene>
<evidence type="ECO:0000256" key="4">
    <source>
        <dbReference type="ARBA" id="ARBA00020768"/>
    </source>
</evidence>
<dbReference type="Pfam" id="PF07719">
    <property type="entry name" value="TPR_2"/>
    <property type="match status" value="1"/>
</dbReference>
<dbReference type="STRING" id="400727.A0A2T7PFN0"/>
<dbReference type="GO" id="GO:0031672">
    <property type="term" value="C:A band"/>
    <property type="evidence" value="ECO:0007669"/>
    <property type="project" value="UniProtKB-SubCell"/>
</dbReference>
<accession>A0A2T7PFN0</accession>
<keyword evidence="11" id="KW-0143">Chaperone</keyword>
<sequence length="1007" mass="112197">MAEPESLKEEGNKYFRSGQYEDALRCYTQALELGSLNDSEKAIIFKNRSACRLKLNDHEAAVSDASACLELAPNDPKALFRRCQALDALGRVEEAYRDAVTLLKIDPKNNAVQTIFNRLNPLVQERLQKQNSLTNKVSQMVSLAFDLSVSKDKRLQALNNLIVLAREDAGAELICHKGCINQLAALVREKDADFIIAATRILASLAKTSKQRAATVVNTLDLNLLLLVLGQASAEVGRSITHLLQTILNVYVGLEEYQAALKHYEQERKKGERLRYPQLSLNEEQQRYVDQLMNHLVRMIDSGKVTAEGRDFAMELLMKNITMKKGVGWTLKFLDTTGIEGLLTVAGTQKQFKSLAVTDHSRMHASVILSTVYEDLIADKHREKFKEKCTNFLKELFGDEIIESKIEAIEVISSLLQGPYEVGNMLLGIEGVVQIMFTLANSDNIHYQRVAVEAIVNSASKKNQCSGVLKDAVPILKKLYQSADESIKVRALVGLCKLGSYSGGDVSEQPFADGSTLKLARICRKFLVNTSKDCDLRRWATEGLAYLTLDADVKEELVDDAAALNSIFDLAKNPDYKMTYACITTLVNLTNSYDKQEIIPEMAELARFAKQHVPEEHPKDKHEFVVQRIHKLAQAGVTNALVCLSGTESCNSRELICRVFLALATEQSLRGLMVQQGAVKVLLQLLENNTDTGAVLAAHSLAKIAVTMDPNTAFPGQRVYEVVRPLISLLHHDRSGLQNFEALLALTNLSSVSENIRNCILENNGLQSIEQLMFEEHEMIRRAATECMSNMVMSPKVQELFERDNDRVKVLVLFAGEEDLELMQAAAGALANMSTNHKLCHKITQVLEILMALTRLDGEERAGVREYAQAALDKAVELELIRPYDANADAGIIFKRAPDVKQMEDIVEAAEGEQKESDSEDEKAKAQTNTDNQKAHEKITDSCPKDKDFKQRDVTNETGLLSNVGEELVEGEKISKCDGVLLSEQEEVKRDTSEQEERKCDTKEEIS</sequence>
<comment type="subcellular location">
    <subcellularLocation>
        <location evidence="1">Cytoplasm</location>
        <location evidence="1">Myofibril</location>
        <location evidence="1">Sarcomere</location>
        <location evidence="1">A band</location>
    </subcellularLocation>
    <subcellularLocation>
        <location evidence="2">Cytoplasm</location>
        <location evidence="2">Myofibril</location>
        <location evidence="2">Sarcomere</location>
        <location evidence="2">Z line</location>
    </subcellularLocation>
    <subcellularLocation>
        <location evidence="3">Cytoplasm</location>
        <location evidence="3">Perinuclear region</location>
    </subcellularLocation>
</comment>
<dbReference type="SUPFAM" id="SSF48371">
    <property type="entry name" value="ARM repeat"/>
    <property type="match status" value="2"/>
</dbReference>
<dbReference type="SMART" id="SM00028">
    <property type="entry name" value="TPR"/>
    <property type="match status" value="3"/>
</dbReference>
<evidence type="ECO:0000256" key="10">
    <source>
        <dbReference type="ARBA" id="ARBA00022803"/>
    </source>
</evidence>
<keyword evidence="6" id="KW-0963">Cytoplasm</keyword>
<evidence type="ECO:0000256" key="2">
    <source>
        <dbReference type="ARBA" id="ARBA00004216"/>
    </source>
</evidence>
<dbReference type="InterPro" id="IPR013105">
    <property type="entry name" value="TPR_2"/>
</dbReference>
<dbReference type="InterPro" id="IPR011990">
    <property type="entry name" value="TPR-like_helical_dom_sf"/>
</dbReference>
<feature type="repeat" description="TPR" evidence="12">
    <location>
        <begin position="4"/>
        <end position="37"/>
    </location>
</feature>
<feature type="compositionally biased region" description="Basic and acidic residues" evidence="13">
    <location>
        <begin position="933"/>
        <end position="954"/>
    </location>
</feature>
<dbReference type="SMART" id="SM00185">
    <property type="entry name" value="ARM"/>
    <property type="match status" value="5"/>
</dbReference>
<evidence type="ECO:0000256" key="6">
    <source>
        <dbReference type="ARBA" id="ARBA00022490"/>
    </source>
</evidence>
<name>A0A2T7PFN0_POMCA</name>
<feature type="domain" description="UNC-45/Cro1/She4 central" evidence="14">
    <location>
        <begin position="323"/>
        <end position="498"/>
    </location>
</feature>
<dbReference type="Proteomes" id="UP000245119">
    <property type="component" value="Linkage Group LG4"/>
</dbReference>
<dbReference type="GO" id="GO:0051879">
    <property type="term" value="F:Hsp90 protein binding"/>
    <property type="evidence" value="ECO:0007669"/>
    <property type="project" value="TreeGrafter"/>
</dbReference>
<keyword evidence="10 12" id="KW-0802">TPR repeat</keyword>
<dbReference type="InterPro" id="IPR016024">
    <property type="entry name" value="ARM-type_fold"/>
</dbReference>
<comment type="caution">
    <text evidence="15">The sequence shown here is derived from an EMBL/GenBank/DDBJ whole genome shotgun (WGS) entry which is preliminary data.</text>
</comment>
<keyword evidence="9" id="KW-0221">Differentiation</keyword>
<dbReference type="Gene3D" id="1.25.10.10">
    <property type="entry name" value="Leucine-rich Repeat Variant"/>
    <property type="match status" value="2"/>
</dbReference>
<feature type="region of interest" description="Disordered" evidence="13">
    <location>
        <begin position="909"/>
        <end position="954"/>
    </location>
</feature>
<evidence type="ECO:0000256" key="8">
    <source>
        <dbReference type="ARBA" id="ARBA00022737"/>
    </source>
</evidence>
<evidence type="ECO:0000256" key="7">
    <source>
        <dbReference type="ARBA" id="ARBA00022541"/>
    </source>
</evidence>
<dbReference type="PROSITE" id="PS50005">
    <property type="entry name" value="TPR"/>
    <property type="match status" value="1"/>
</dbReference>
<evidence type="ECO:0000256" key="9">
    <source>
        <dbReference type="ARBA" id="ARBA00022782"/>
    </source>
</evidence>
<keyword evidence="8" id="KW-0677">Repeat</keyword>
<feature type="compositionally biased region" description="Basic and acidic residues" evidence="13">
    <location>
        <begin position="986"/>
        <end position="1007"/>
    </location>
</feature>
<organism evidence="15 16">
    <name type="scientific">Pomacea canaliculata</name>
    <name type="common">Golden apple snail</name>
    <dbReference type="NCBI Taxonomy" id="400727"/>
    <lineage>
        <taxon>Eukaryota</taxon>
        <taxon>Metazoa</taxon>
        <taxon>Spiralia</taxon>
        <taxon>Lophotrochozoa</taxon>
        <taxon>Mollusca</taxon>
        <taxon>Gastropoda</taxon>
        <taxon>Caenogastropoda</taxon>
        <taxon>Architaenioglossa</taxon>
        <taxon>Ampullarioidea</taxon>
        <taxon>Ampullariidae</taxon>
        <taxon>Pomacea</taxon>
    </lineage>
</organism>
<dbReference type="InterPro" id="IPR011989">
    <property type="entry name" value="ARM-like"/>
</dbReference>
<dbReference type="InterPro" id="IPR019734">
    <property type="entry name" value="TPR_rpt"/>
</dbReference>
<evidence type="ECO:0000256" key="12">
    <source>
        <dbReference type="PROSITE-ProRule" id="PRU00339"/>
    </source>
</evidence>
<evidence type="ECO:0000313" key="15">
    <source>
        <dbReference type="EMBL" id="PVD32218.1"/>
    </source>
</evidence>
<dbReference type="InterPro" id="IPR000225">
    <property type="entry name" value="Armadillo"/>
</dbReference>
<dbReference type="GO" id="GO:0030154">
    <property type="term" value="P:cell differentiation"/>
    <property type="evidence" value="ECO:0007669"/>
    <property type="project" value="UniProtKB-KW"/>
</dbReference>
<dbReference type="PANTHER" id="PTHR45994:SF1">
    <property type="entry name" value="FI21225P1"/>
    <property type="match status" value="1"/>
</dbReference>
<reference evidence="15 16" key="1">
    <citation type="submission" date="2018-04" db="EMBL/GenBank/DDBJ databases">
        <title>The genome of golden apple snail Pomacea canaliculata provides insight into stress tolerance and invasive adaptation.</title>
        <authorList>
            <person name="Liu C."/>
            <person name="Liu B."/>
            <person name="Ren Y."/>
            <person name="Zhang Y."/>
            <person name="Wang H."/>
            <person name="Li S."/>
            <person name="Jiang F."/>
            <person name="Yin L."/>
            <person name="Zhang G."/>
            <person name="Qian W."/>
            <person name="Fan W."/>
        </authorList>
    </citation>
    <scope>NUCLEOTIDE SEQUENCE [LARGE SCALE GENOMIC DNA]</scope>
    <source>
        <strain evidence="15">SZHN2017</strain>
        <tissue evidence="15">Muscle</tissue>
    </source>
</reference>
<evidence type="ECO:0000256" key="3">
    <source>
        <dbReference type="ARBA" id="ARBA00004556"/>
    </source>
</evidence>
<dbReference type="GO" id="GO:0007517">
    <property type="term" value="P:muscle organ development"/>
    <property type="evidence" value="ECO:0007669"/>
    <property type="project" value="UniProtKB-KW"/>
</dbReference>
<dbReference type="Gene3D" id="1.25.40.10">
    <property type="entry name" value="Tetratricopeptide repeat domain"/>
    <property type="match status" value="1"/>
</dbReference>
<feature type="region of interest" description="Disordered" evidence="13">
    <location>
        <begin position="980"/>
        <end position="1007"/>
    </location>
</feature>
<proteinExistence type="predicted"/>
<evidence type="ECO:0000256" key="13">
    <source>
        <dbReference type="SAM" id="MobiDB-lite"/>
    </source>
</evidence>
<feature type="compositionally biased region" description="Basic and acidic residues" evidence="13">
    <location>
        <begin position="912"/>
        <end position="925"/>
    </location>
</feature>
<dbReference type="GO" id="GO:0030018">
    <property type="term" value="C:Z disc"/>
    <property type="evidence" value="ECO:0007669"/>
    <property type="project" value="UniProtKB-SubCell"/>
</dbReference>